<evidence type="ECO:0000313" key="3">
    <source>
        <dbReference type="Proteomes" id="UP000243342"/>
    </source>
</evidence>
<name>A0A1J7BED8_9ACTN</name>
<proteinExistence type="predicted"/>
<keyword evidence="1" id="KW-0732">Signal</keyword>
<sequence length="133" mass="14181">MRGGWKTRIGAVAVAVVAASGIAVTAAAPASAASACTKGANNRWWCYNTYGAEVVGYDSNYMPTPSAHEGNMYSTHSWFLCRIDSGPYVGGPHPHRWLWTQGDTSTKHDGWGWVRDTAISSETNSLPDCGLGS</sequence>
<accession>A0A1J7BED8</accession>
<evidence type="ECO:0000313" key="2">
    <source>
        <dbReference type="EMBL" id="OIV36998.1"/>
    </source>
</evidence>
<dbReference type="AlphaFoldDB" id="A0A1J7BED8"/>
<gene>
    <name evidence="2" type="ORF">BIV57_13500</name>
</gene>
<organism evidence="2 3">
    <name type="scientific">Mangrovactinospora gilvigrisea</name>
    <dbReference type="NCBI Taxonomy" id="1428644"/>
    <lineage>
        <taxon>Bacteria</taxon>
        <taxon>Bacillati</taxon>
        <taxon>Actinomycetota</taxon>
        <taxon>Actinomycetes</taxon>
        <taxon>Kitasatosporales</taxon>
        <taxon>Streptomycetaceae</taxon>
        <taxon>Mangrovactinospora</taxon>
    </lineage>
</organism>
<evidence type="ECO:0000256" key="1">
    <source>
        <dbReference type="SAM" id="SignalP"/>
    </source>
</evidence>
<reference evidence="2 3" key="1">
    <citation type="submission" date="2016-10" db="EMBL/GenBank/DDBJ databases">
        <title>Genome sequence of Streptomyces gilvigriseus MUSC 26.</title>
        <authorList>
            <person name="Lee L.-H."/>
            <person name="Ser H.-L."/>
        </authorList>
    </citation>
    <scope>NUCLEOTIDE SEQUENCE [LARGE SCALE GENOMIC DNA]</scope>
    <source>
        <strain evidence="2 3">MUSC 26</strain>
    </source>
</reference>
<dbReference type="Proteomes" id="UP000243342">
    <property type="component" value="Unassembled WGS sequence"/>
</dbReference>
<feature type="chain" id="PRO_5009643163" evidence="1">
    <location>
        <begin position="33"/>
        <end position="133"/>
    </location>
</feature>
<dbReference type="EMBL" id="MLCF01000067">
    <property type="protein sequence ID" value="OIV36998.1"/>
    <property type="molecule type" value="Genomic_DNA"/>
</dbReference>
<protein>
    <submittedName>
        <fullName evidence="2">Uncharacterized protein</fullName>
    </submittedName>
</protein>
<feature type="signal peptide" evidence="1">
    <location>
        <begin position="1"/>
        <end position="32"/>
    </location>
</feature>
<comment type="caution">
    <text evidence="2">The sequence shown here is derived from an EMBL/GenBank/DDBJ whole genome shotgun (WGS) entry which is preliminary data.</text>
</comment>
<keyword evidence="3" id="KW-1185">Reference proteome</keyword>